<dbReference type="RefSeq" id="WP_132324980.1">
    <property type="nucleotide sequence ID" value="NZ_SMKR01000141.1"/>
</dbReference>
<keyword evidence="4" id="KW-1185">Reference proteome</keyword>
<feature type="transmembrane region" description="Helical" evidence="1">
    <location>
        <begin position="94"/>
        <end position="113"/>
    </location>
</feature>
<evidence type="ECO:0000313" key="4">
    <source>
        <dbReference type="Proteomes" id="UP000295172"/>
    </source>
</evidence>
<evidence type="ECO:0000313" key="3">
    <source>
        <dbReference type="EMBL" id="TDD18001.1"/>
    </source>
</evidence>
<feature type="transmembrane region" description="Helical" evidence="1">
    <location>
        <begin position="21"/>
        <end position="46"/>
    </location>
</feature>
<gene>
    <name evidence="3" type="ORF">E1218_26860</name>
</gene>
<dbReference type="InterPro" id="IPR019251">
    <property type="entry name" value="DUF2231_TM"/>
</dbReference>
<dbReference type="OrthoDB" id="9795104at2"/>
<name>A0A4R4WI12_9ACTN</name>
<dbReference type="Pfam" id="PF09990">
    <property type="entry name" value="DUF2231"/>
    <property type="match status" value="1"/>
</dbReference>
<feature type="domain" description="DUF2231" evidence="2">
    <location>
        <begin position="19"/>
        <end position="156"/>
    </location>
</feature>
<evidence type="ECO:0000256" key="1">
    <source>
        <dbReference type="SAM" id="Phobius"/>
    </source>
</evidence>
<accession>A0A4R4WI12</accession>
<feature type="transmembrane region" description="Helical" evidence="1">
    <location>
        <begin position="125"/>
        <end position="144"/>
    </location>
</feature>
<proteinExistence type="predicted"/>
<comment type="caution">
    <text evidence="3">The sequence shown here is derived from an EMBL/GenBank/DDBJ whole genome shotgun (WGS) entry which is preliminary data.</text>
</comment>
<feature type="transmembrane region" description="Helical" evidence="1">
    <location>
        <begin position="58"/>
        <end position="82"/>
    </location>
</feature>
<dbReference type="EMBL" id="SMKR01000141">
    <property type="protein sequence ID" value="TDD18001.1"/>
    <property type="molecule type" value="Genomic_DNA"/>
</dbReference>
<organism evidence="3 4">
    <name type="scientific">Kribbella turkmenica</name>
    <dbReference type="NCBI Taxonomy" id="2530375"/>
    <lineage>
        <taxon>Bacteria</taxon>
        <taxon>Bacillati</taxon>
        <taxon>Actinomycetota</taxon>
        <taxon>Actinomycetes</taxon>
        <taxon>Propionibacteriales</taxon>
        <taxon>Kribbellaceae</taxon>
        <taxon>Kribbella</taxon>
    </lineage>
</organism>
<protein>
    <submittedName>
        <fullName evidence="3">DUF2231 domain-containing protein</fullName>
    </submittedName>
</protein>
<evidence type="ECO:0000259" key="2">
    <source>
        <dbReference type="Pfam" id="PF09990"/>
    </source>
</evidence>
<sequence>MNDLERAKRPKNSLAGPYGHPFHPVLVTVPIGAWVASAVFDIVALAGPSREAVFAEGAYWLIGIGLVGAVVAAVFGLMDLLVIPRGTKVFRTGLLHMSLNLVVVILFAVDFAVRANQERDQASVGGFVLSLVALALLSASGWLGGQLAYHYGVRVANEETQREGFR</sequence>
<dbReference type="Proteomes" id="UP000295172">
    <property type="component" value="Unassembled WGS sequence"/>
</dbReference>
<reference evidence="3 4" key="1">
    <citation type="submission" date="2019-02" db="EMBL/GenBank/DDBJ databases">
        <title>Draft genome sequences of novel Actinobacteria.</title>
        <authorList>
            <person name="Sahin N."/>
            <person name="Ay H."/>
            <person name="Saygin H."/>
        </authorList>
    </citation>
    <scope>NUCLEOTIDE SEQUENCE [LARGE SCALE GENOMIC DNA]</scope>
    <source>
        <strain evidence="3 4">16K104</strain>
    </source>
</reference>
<dbReference type="AlphaFoldDB" id="A0A4R4WI12"/>
<keyword evidence="1" id="KW-0812">Transmembrane</keyword>
<keyword evidence="1" id="KW-0472">Membrane</keyword>
<keyword evidence="1" id="KW-1133">Transmembrane helix</keyword>